<dbReference type="AlphaFoldDB" id="A0A4S8MRN3"/>
<accession>A0A4S8MRN3</accession>
<protein>
    <submittedName>
        <fullName evidence="2">Uncharacterized protein</fullName>
    </submittedName>
</protein>
<evidence type="ECO:0000313" key="2">
    <source>
        <dbReference type="EMBL" id="THV05773.1"/>
    </source>
</evidence>
<evidence type="ECO:0000313" key="3">
    <source>
        <dbReference type="Proteomes" id="UP000297245"/>
    </source>
</evidence>
<name>A0A4S8MRN3_DENBC</name>
<dbReference type="Proteomes" id="UP000297245">
    <property type="component" value="Unassembled WGS sequence"/>
</dbReference>
<reference evidence="2 3" key="1">
    <citation type="journal article" date="2019" name="Nat. Ecol. Evol.">
        <title>Megaphylogeny resolves global patterns of mushroom evolution.</title>
        <authorList>
            <person name="Varga T."/>
            <person name="Krizsan K."/>
            <person name="Foldi C."/>
            <person name="Dima B."/>
            <person name="Sanchez-Garcia M."/>
            <person name="Sanchez-Ramirez S."/>
            <person name="Szollosi G.J."/>
            <person name="Szarkandi J.G."/>
            <person name="Papp V."/>
            <person name="Albert L."/>
            <person name="Andreopoulos W."/>
            <person name="Angelini C."/>
            <person name="Antonin V."/>
            <person name="Barry K.W."/>
            <person name="Bougher N.L."/>
            <person name="Buchanan P."/>
            <person name="Buyck B."/>
            <person name="Bense V."/>
            <person name="Catcheside P."/>
            <person name="Chovatia M."/>
            <person name="Cooper J."/>
            <person name="Damon W."/>
            <person name="Desjardin D."/>
            <person name="Finy P."/>
            <person name="Geml J."/>
            <person name="Haridas S."/>
            <person name="Hughes K."/>
            <person name="Justo A."/>
            <person name="Karasinski D."/>
            <person name="Kautmanova I."/>
            <person name="Kiss B."/>
            <person name="Kocsube S."/>
            <person name="Kotiranta H."/>
            <person name="LaButti K.M."/>
            <person name="Lechner B.E."/>
            <person name="Liimatainen K."/>
            <person name="Lipzen A."/>
            <person name="Lukacs Z."/>
            <person name="Mihaltcheva S."/>
            <person name="Morgado L.N."/>
            <person name="Niskanen T."/>
            <person name="Noordeloos M.E."/>
            <person name="Ohm R.A."/>
            <person name="Ortiz-Santana B."/>
            <person name="Ovrebo C."/>
            <person name="Racz N."/>
            <person name="Riley R."/>
            <person name="Savchenko A."/>
            <person name="Shiryaev A."/>
            <person name="Soop K."/>
            <person name="Spirin V."/>
            <person name="Szebenyi C."/>
            <person name="Tomsovsky M."/>
            <person name="Tulloss R.E."/>
            <person name="Uehling J."/>
            <person name="Grigoriev I.V."/>
            <person name="Vagvolgyi C."/>
            <person name="Papp T."/>
            <person name="Martin F.M."/>
            <person name="Miettinen O."/>
            <person name="Hibbett D.S."/>
            <person name="Nagy L.G."/>
        </authorList>
    </citation>
    <scope>NUCLEOTIDE SEQUENCE [LARGE SCALE GENOMIC DNA]</scope>
    <source>
        <strain evidence="2 3">CBS 962.96</strain>
    </source>
</reference>
<proteinExistence type="predicted"/>
<keyword evidence="1" id="KW-0732">Signal</keyword>
<feature type="signal peptide" evidence="1">
    <location>
        <begin position="1"/>
        <end position="24"/>
    </location>
</feature>
<feature type="chain" id="PRO_5021024876" evidence="1">
    <location>
        <begin position="25"/>
        <end position="156"/>
    </location>
</feature>
<sequence>MRRRAWWGVVWWDLYISDLHVCSPLIPVSPPGPHYLGFTTKLPAPNVDEKVFSPCSNKIPPAQGGGDDGLGWDREGMRWFEWRTRLTQLVRSIKRRMNVTIPISAHATTYYGQVRMPYTIDQAASMETEIKAFLDGLPSYYRVDLLPSPSPSTISS</sequence>
<dbReference type="EMBL" id="ML179047">
    <property type="protein sequence ID" value="THV05773.1"/>
    <property type="molecule type" value="Genomic_DNA"/>
</dbReference>
<organism evidence="2 3">
    <name type="scientific">Dendrothele bispora (strain CBS 962.96)</name>
    <dbReference type="NCBI Taxonomy" id="1314807"/>
    <lineage>
        <taxon>Eukaryota</taxon>
        <taxon>Fungi</taxon>
        <taxon>Dikarya</taxon>
        <taxon>Basidiomycota</taxon>
        <taxon>Agaricomycotina</taxon>
        <taxon>Agaricomycetes</taxon>
        <taxon>Agaricomycetidae</taxon>
        <taxon>Agaricales</taxon>
        <taxon>Agaricales incertae sedis</taxon>
        <taxon>Dendrothele</taxon>
    </lineage>
</organism>
<feature type="non-terminal residue" evidence="2">
    <location>
        <position position="156"/>
    </location>
</feature>
<keyword evidence="3" id="KW-1185">Reference proteome</keyword>
<gene>
    <name evidence="2" type="ORF">K435DRAFT_622681</name>
</gene>
<evidence type="ECO:0000256" key="1">
    <source>
        <dbReference type="SAM" id="SignalP"/>
    </source>
</evidence>
<dbReference type="CDD" id="cd12148">
    <property type="entry name" value="fungal_TF_MHR"/>
    <property type="match status" value="1"/>
</dbReference>
<dbReference type="OrthoDB" id="4934715at2759"/>